<dbReference type="PANTHER" id="PTHR43496:SF1">
    <property type="entry name" value="POLYGALACTURONAN_RHAMNOGALACTURONAN TRANSPORT SYSTEM PERMEASE PROTEIN YTEP"/>
    <property type="match status" value="1"/>
</dbReference>
<dbReference type="CDD" id="cd06261">
    <property type="entry name" value="TM_PBP2"/>
    <property type="match status" value="1"/>
</dbReference>
<dbReference type="Pfam" id="PF00528">
    <property type="entry name" value="BPD_transp_1"/>
    <property type="match status" value="1"/>
</dbReference>
<keyword evidence="4 6" id="KW-1133">Transmembrane helix</keyword>
<evidence type="ECO:0000256" key="1">
    <source>
        <dbReference type="ARBA" id="ARBA00004141"/>
    </source>
</evidence>
<evidence type="ECO:0000313" key="9">
    <source>
        <dbReference type="Proteomes" id="UP001596378"/>
    </source>
</evidence>
<dbReference type="Gene3D" id="1.10.3720.10">
    <property type="entry name" value="MetI-like"/>
    <property type="match status" value="1"/>
</dbReference>
<reference evidence="9" key="1">
    <citation type="journal article" date="2019" name="Int. J. Syst. Evol. Microbiol.">
        <title>The Global Catalogue of Microorganisms (GCM) 10K type strain sequencing project: providing services to taxonomists for standard genome sequencing and annotation.</title>
        <authorList>
            <consortium name="The Broad Institute Genomics Platform"/>
            <consortium name="The Broad Institute Genome Sequencing Center for Infectious Disease"/>
            <person name="Wu L."/>
            <person name="Ma J."/>
        </authorList>
    </citation>
    <scope>NUCLEOTIDE SEQUENCE [LARGE SCALE GENOMIC DNA]</scope>
    <source>
        <strain evidence="9">KCTC 12907</strain>
    </source>
</reference>
<keyword evidence="3 6" id="KW-0812">Transmembrane</keyword>
<comment type="caution">
    <text evidence="8">The sequence shown here is derived from an EMBL/GenBank/DDBJ whole genome shotgun (WGS) entry which is preliminary data.</text>
</comment>
<dbReference type="RefSeq" id="WP_378045452.1">
    <property type="nucleotide sequence ID" value="NZ_JBHMDN010000007.1"/>
</dbReference>
<evidence type="ECO:0000256" key="2">
    <source>
        <dbReference type="ARBA" id="ARBA00022448"/>
    </source>
</evidence>
<evidence type="ECO:0000256" key="3">
    <source>
        <dbReference type="ARBA" id="ARBA00022692"/>
    </source>
</evidence>
<dbReference type="PANTHER" id="PTHR43496">
    <property type="entry name" value="PROTEIN LPLB"/>
    <property type="match status" value="1"/>
</dbReference>
<comment type="subcellular location">
    <subcellularLocation>
        <location evidence="6">Cell membrane</location>
        <topology evidence="6">Multi-pass membrane protein</topology>
    </subcellularLocation>
    <subcellularLocation>
        <location evidence="1">Membrane</location>
        <topology evidence="1">Multi-pass membrane protein</topology>
    </subcellularLocation>
</comment>
<feature type="domain" description="ABC transmembrane type-1" evidence="7">
    <location>
        <begin position="90"/>
        <end position="305"/>
    </location>
</feature>
<feature type="transmembrane region" description="Helical" evidence="6">
    <location>
        <begin position="29"/>
        <end position="48"/>
    </location>
</feature>
<feature type="transmembrane region" description="Helical" evidence="6">
    <location>
        <begin position="96"/>
        <end position="115"/>
    </location>
</feature>
<dbReference type="Proteomes" id="UP001596378">
    <property type="component" value="Unassembled WGS sequence"/>
</dbReference>
<dbReference type="SUPFAM" id="SSF161098">
    <property type="entry name" value="MetI-like"/>
    <property type="match status" value="1"/>
</dbReference>
<dbReference type="EMBL" id="JBHTAI010000004">
    <property type="protein sequence ID" value="MFC7148295.1"/>
    <property type="molecule type" value="Genomic_DNA"/>
</dbReference>
<keyword evidence="5 6" id="KW-0472">Membrane</keyword>
<feature type="transmembrane region" description="Helical" evidence="6">
    <location>
        <begin position="130"/>
        <end position="150"/>
    </location>
</feature>
<dbReference type="InterPro" id="IPR000515">
    <property type="entry name" value="MetI-like"/>
</dbReference>
<feature type="transmembrane region" description="Helical" evidence="6">
    <location>
        <begin position="224"/>
        <end position="242"/>
    </location>
</feature>
<sequence length="318" mass="36405">MSDAGVYAREGNVGRSYAATLRKTVVKYYWLYLMLIPGVLYFLIFRYLPMWGILISFQDYRPNLGILHSDWVGFKHYHRFFFEAEFGRLFRNTMILAIYNLVFFFPLPIVLALMLNEVRKEGFKRTVQTIVYIPHFVSWVVVVGIAYLFFSTEGGIVNELIAAMGFEKIQFLLSETWFRPLVIGEVIWKETGWGTILFLAALAGVDPQLYEAAKMDGANRRHQLWHITLPAIKSTIVVLFILRLGTFLDSGFEQIFLMLNPLNNQVGDVFDTYVYEIGILQGQFSYSAAVGLFKSVVALILVIGADRLAKRLGEEGIM</sequence>
<evidence type="ECO:0000313" key="8">
    <source>
        <dbReference type="EMBL" id="MFC7148295.1"/>
    </source>
</evidence>
<evidence type="ECO:0000256" key="5">
    <source>
        <dbReference type="ARBA" id="ARBA00023136"/>
    </source>
</evidence>
<name>A0ABW2F4Z6_9BACL</name>
<organism evidence="8 9">
    <name type="scientific">Cohnella cellulosilytica</name>
    <dbReference type="NCBI Taxonomy" id="986710"/>
    <lineage>
        <taxon>Bacteria</taxon>
        <taxon>Bacillati</taxon>
        <taxon>Bacillota</taxon>
        <taxon>Bacilli</taxon>
        <taxon>Bacillales</taxon>
        <taxon>Paenibacillaceae</taxon>
        <taxon>Cohnella</taxon>
    </lineage>
</organism>
<keyword evidence="9" id="KW-1185">Reference proteome</keyword>
<dbReference type="PROSITE" id="PS50928">
    <property type="entry name" value="ABC_TM1"/>
    <property type="match status" value="1"/>
</dbReference>
<comment type="similarity">
    <text evidence="6">Belongs to the binding-protein-dependent transport system permease family.</text>
</comment>
<gene>
    <name evidence="8" type="ORF">ACFQMJ_07090</name>
</gene>
<dbReference type="InterPro" id="IPR035906">
    <property type="entry name" value="MetI-like_sf"/>
</dbReference>
<evidence type="ECO:0000256" key="6">
    <source>
        <dbReference type="RuleBase" id="RU363032"/>
    </source>
</evidence>
<accession>A0ABW2F4Z6</accession>
<feature type="transmembrane region" description="Helical" evidence="6">
    <location>
        <begin position="284"/>
        <end position="303"/>
    </location>
</feature>
<evidence type="ECO:0000256" key="4">
    <source>
        <dbReference type="ARBA" id="ARBA00022989"/>
    </source>
</evidence>
<keyword evidence="2 6" id="KW-0813">Transport</keyword>
<protein>
    <submittedName>
        <fullName evidence="8">ABC transporter permease</fullName>
    </submittedName>
</protein>
<evidence type="ECO:0000259" key="7">
    <source>
        <dbReference type="PROSITE" id="PS50928"/>
    </source>
</evidence>
<proteinExistence type="inferred from homology"/>